<dbReference type="InterPro" id="IPR036864">
    <property type="entry name" value="Zn2-C6_fun-type_DNA-bd_sf"/>
</dbReference>
<reference evidence="9" key="1">
    <citation type="journal article" date="2020" name="Mol. Plant Microbe Interact.">
        <title>Genome Sequence of the Biocontrol Agent Coniothyrium minitans strain Conio (IMI 134523).</title>
        <authorList>
            <person name="Patel D."/>
            <person name="Shittu T.A."/>
            <person name="Baroncelli R."/>
            <person name="Muthumeenakshi S."/>
            <person name="Osborne T.H."/>
            <person name="Janganan T.K."/>
            <person name="Sreenivasaprasad S."/>
        </authorList>
    </citation>
    <scope>NUCLEOTIDE SEQUENCE</scope>
    <source>
        <strain evidence="9">Conio</strain>
    </source>
</reference>
<evidence type="ECO:0000256" key="2">
    <source>
        <dbReference type="ARBA" id="ARBA00022723"/>
    </source>
</evidence>
<dbReference type="GO" id="GO:0045944">
    <property type="term" value="P:positive regulation of transcription by RNA polymerase II"/>
    <property type="evidence" value="ECO:0007669"/>
    <property type="project" value="TreeGrafter"/>
</dbReference>
<dbReference type="OrthoDB" id="2399539at2759"/>
<dbReference type="AlphaFoldDB" id="A0A9P6G935"/>
<dbReference type="PROSITE" id="PS00463">
    <property type="entry name" value="ZN2_CY6_FUNGAL_1"/>
    <property type="match status" value="1"/>
</dbReference>
<dbReference type="CDD" id="cd14723">
    <property type="entry name" value="ZIP_Ppr1"/>
    <property type="match status" value="1"/>
</dbReference>
<dbReference type="CDD" id="cd12148">
    <property type="entry name" value="fungal_TF_MHR"/>
    <property type="match status" value="1"/>
</dbReference>
<gene>
    <name evidence="9" type="ORF">PMIN01_10926</name>
</gene>
<keyword evidence="5" id="KW-0238">DNA-binding</keyword>
<evidence type="ECO:0000256" key="1">
    <source>
        <dbReference type="ARBA" id="ARBA00004123"/>
    </source>
</evidence>
<sequence>MPPDHRRSNVRRSNVTACVRCKARKQRCDQLLPACGNCERSGVECVGHDVDGSIVPRSYLKNLEDHVARLEKELQHYRSLSSPNVASAHVYDVEYTIAQASYVSVHPSTFPSPRHMGGGSGLPLLRLLLHNLGPPPLRGAVQIPASDVCLRLTEAYFEHSDFFSPILYRSDVLRILEIAFDTLQAVDKYKIHMILAVAIQLVNRTDASFPVAKAEAFASTANQFLLNNADNILTGDLQHLEVLLLSVQYASFSSSPAGTWHIIGQATRLAIDLGLHEEPPAHLSFGLLTLDRRKRLFWATYTYERNLCAVLGRPVSIPDESISVSLPVDLDDDYITEERLLPQSSVSRKALALHLIRYRQLESEIMQILHQRQPLASREFDHQLWRDDMRQRLYDWRANVPVHQSSTQLAPMEIFDGHLNNSLLHLYSPSRHMPIVSDDSMIFLADCAQKAIEAYRSSFQGGKLRFYWRTVHNLFRAGIAVIYCLKKWSETGCTDFDYMQKSTQTCSKVLWGMVERYPSGKPCRDIFDDLCQSVQQPSTRDDMRIRNDVIDLLDPNMFPFTFLTELADPLGLLPNDLMHPNANAQQPFAWGYEE</sequence>
<keyword evidence="3" id="KW-0862">Zinc</keyword>
<dbReference type="InterPro" id="IPR007219">
    <property type="entry name" value="XnlR_reg_dom"/>
</dbReference>
<keyword evidence="6" id="KW-0804">Transcription</keyword>
<dbReference type="Gene3D" id="4.10.240.10">
    <property type="entry name" value="Zn(2)-C6 fungal-type DNA-binding domain"/>
    <property type="match status" value="1"/>
</dbReference>
<dbReference type="GO" id="GO:0000981">
    <property type="term" value="F:DNA-binding transcription factor activity, RNA polymerase II-specific"/>
    <property type="evidence" value="ECO:0007669"/>
    <property type="project" value="InterPro"/>
</dbReference>
<dbReference type="SMART" id="SM00066">
    <property type="entry name" value="GAL4"/>
    <property type="match status" value="1"/>
</dbReference>
<organism evidence="9 10">
    <name type="scientific">Paraphaeosphaeria minitans</name>
    <dbReference type="NCBI Taxonomy" id="565426"/>
    <lineage>
        <taxon>Eukaryota</taxon>
        <taxon>Fungi</taxon>
        <taxon>Dikarya</taxon>
        <taxon>Ascomycota</taxon>
        <taxon>Pezizomycotina</taxon>
        <taxon>Dothideomycetes</taxon>
        <taxon>Pleosporomycetidae</taxon>
        <taxon>Pleosporales</taxon>
        <taxon>Massarineae</taxon>
        <taxon>Didymosphaeriaceae</taxon>
        <taxon>Paraphaeosphaeria</taxon>
    </lineage>
</organism>
<proteinExistence type="predicted"/>
<dbReference type="GO" id="GO:0008270">
    <property type="term" value="F:zinc ion binding"/>
    <property type="evidence" value="ECO:0007669"/>
    <property type="project" value="InterPro"/>
</dbReference>
<evidence type="ECO:0000256" key="4">
    <source>
        <dbReference type="ARBA" id="ARBA00023015"/>
    </source>
</evidence>
<keyword evidence="4" id="KW-0805">Transcription regulation</keyword>
<dbReference type="PANTHER" id="PTHR47782:SF1">
    <property type="entry name" value="PYRIMIDINE PATHWAY REGULATORY PROTEIN 1"/>
    <property type="match status" value="1"/>
</dbReference>
<evidence type="ECO:0000313" key="10">
    <source>
        <dbReference type="Proteomes" id="UP000756921"/>
    </source>
</evidence>
<evidence type="ECO:0000256" key="7">
    <source>
        <dbReference type="ARBA" id="ARBA00023242"/>
    </source>
</evidence>
<dbReference type="Pfam" id="PF00172">
    <property type="entry name" value="Zn_clus"/>
    <property type="match status" value="1"/>
</dbReference>
<dbReference type="InterPro" id="IPR052202">
    <property type="entry name" value="Yeast_MetPath_Reg"/>
</dbReference>
<protein>
    <submittedName>
        <fullName evidence="9">Transcription factor</fullName>
    </submittedName>
</protein>
<accession>A0A9P6G935</accession>
<dbReference type="GO" id="GO:0006351">
    <property type="term" value="P:DNA-templated transcription"/>
    <property type="evidence" value="ECO:0007669"/>
    <property type="project" value="InterPro"/>
</dbReference>
<name>A0A9P6G935_9PLEO</name>
<evidence type="ECO:0000259" key="8">
    <source>
        <dbReference type="PROSITE" id="PS50048"/>
    </source>
</evidence>
<comment type="subcellular location">
    <subcellularLocation>
        <location evidence="1">Nucleus</location>
    </subcellularLocation>
</comment>
<evidence type="ECO:0000256" key="6">
    <source>
        <dbReference type="ARBA" id="ARBA00023163"/>
    </source>
</evidence>
<evidence type="ECO:0000256" key="3">
    <source>
        <dbReference type="ARBA" id="ARBA00022833"/>
    </source>
</evidence>
<evidence type="ECO:0000256" key="5">
    <source>
        <dbReference type="ARBA" id="ARBA00023125"/>
    </source>
</evidence>
<dbReference type="SUPFAM" id="SSF57701">
    <property type="entry name" value="Zn2/Cys6 DNA-binding domain"/>
    <property type="match status" value="1"/>
</dbReference>
<keyword evidence="7" id="KW-0539">Nucleus</keyword>
<feature type="domain" description="Zn(2)-C6 fungal-type" evidence="8">
    <location>
        <begin position="17"/>
        <end position="46"/>
    </location>
</feature>
<dbReference type="Proteomes" id="UP000756921">
    <property type="component" value="Unassembled WGS sequence"/>
</dbReference>
<dbReference type="CDD" id="cd00067">
    <property type="entry name" value="GAL4"/>
    <property type="match status" value="1"/>
</dbReference>
<evidence type="ECO:0000313" key="9">
    <source>
        <dbReference type="EMBL" id="KAF9730968.1"/>
    </source>
</evidence>
<keyword evidence="2" id="KW-0479">Metal-binding</keyword>
<dbReference type="SMART" id="SM00906">
    <property type="entry name" value="Fungal_trans"/>
    <property type="match status" value="1"/>
</dbReference>
<dbReference type="Pfam" id="PF04082">
    <property type="entry name" value="Fungal_trans"/>
    <property type="match status" value="1"/>
</dbReference>
<dbReference type="EMBL" id="WJXW01000013">
    <property type="protein sequence ID" value="KAF9730968.1"/>
    <property type="molecule type" value="Genomic_DNA"/>
</dbReference>
<dbReference type="PANTHER" id="PTHR47782">
    <property type="entry name" value="ZN(II)2CYS6 TRANSCRIPTION FACTOR (EUROFUNG)-RELATED"/>
    <property type="match status" value="1"/>
</dbReference>
<dbReference type="GO" id="GO:0005634">
    <property type="term" value="C:nucleus"/>
    <property type="evidence" value="ECO:0007669"/>
    <property type="project" value="UniProtKB-SubCell"/>
</dbReference>
<keyword evidence="10" id="KW-1185">Reference proteome</keyword>
<comment type="caution">
    <text evidence="9">The sequence shown here is derived from an EMBL/GenBank/DDBJ whole genome shotgun (WGS) entry which is preliminary data.</text>
</comment>
<dbReference type="InterPro" id="IPR001138">
    <property type="entry name" value="Zn2Cys6_DnaBD"/>
</dbReference>
<dbReference type="PROSITE" id="PS50048">
    <property type="entry name" value="ZN2_CY6_FUNGAL_2"/>
    <property type="match status" value="1"/>
</dbReference>
<dbReference type="GO" id="GO:0043565">
    <property type="term" value="F:sequence-specific DNA binding"/>
    <property type="evidence" value="ECO:0007669"/>
    <property type="project" value="TreeGrafter"/>
</dbReference>